<feature type="compositionally biased region" description="Pro residues" evidence="1">
    <location>
        <begin position="88"/>
        <end position="102"/>
    </location>
</feature>
<comment type="caution">
    <text evidence="2">The sequence shown here is derived from an EMBL/GenBank/DDBJ whole genome shotgun (WGS) entry which is preliminary data.</text>
</comment>
<evidence type="ECO:0000256" key="1">
    <source>
        <dbReference type="SAM" id="MobiDB-lite"/>
    </source>
</evidence>
<feature type="compositionally biased region" description="Basic and acidic residues" evidence="1">
    <location>
        <begin position="434"/>
        <end position="443"/>
    </location>
</feature>
<evidence type="ECO:0000313" key="3">
    <source>
        <dbReference type="Proteomes" id="UP000714618"/>
    </source>
</evidence>
<feature type="region of interest" description="Disordered" evidence="1">
    <location>
        <begin position="1"/>
        <end position="663"/>
    </location>
</feature>
<dbReference type="OrthoDB" id="3596986at2759"/>
<dbReference type="Gene3D" id="2.170.130.20">
    <property type="entry name" value="LCCL-like domain"/>
    <property type="match status" value="1"/>
</dbReference>
<reference evidence="2" key="1">
    <citation type="submission" date="2020-06" db="EMBL/GenBank/DDBJ databases">
        <authorList>
            <person name="Onetto C."/>
        </authorList>
    </citation>
    <scope>NUCLEOTIDE SEQUENCE</scope>
</reference>
<sequence>MDNRLPQPPTQPFAATHSATSQPSSTSHTPQHSQTAQPPVQIPFSDPFHTRDPFMPSSTQHTRRDSYSIGPATPAMGTPYERAWSTQPQPPAPLDPPPPPPLSYSSRNMPPPSPTSGPNSSAFSMPAPRHTTSASPYVGSRDLPPFNSRPGATMSISSLIGGDSSRHGNHSPKTVATAPSPPMKPIHPSSPQRARSASTRALNGHFPRPLSPTSIMQAQRQSDSMSQQFHQSALHQPPHMSQHNAAPGFRPFQSSPPSAQHEEHQPYLGHAPSRPNSQPMHAHLDQELRNRQDMHDRPPPRHPSAFPPYADHMGRPGPSSQPPSRPDLERQELNGNGHHQLPHTMSHTARSTPAPPPPHQPYGRLNFGSAREEYPGLFRPAVQAPTREEMEQRGPHNEMLSRPEHRHTPTMNGMDDRQRPNAAHYAMYGPPGYEAREGDEHPLQRAFLGVASEIRHKNGRASPLPQAVHGAQPRHTGPGADPGVKSEFGRMFSGLGSGVGSNTPTAGIATPSRGSPARQADANDDTDSRKARSRLREDTREDSDSVDGRNTPTASQRGSKRPKTAHPPPPPHHHHHHAHAHHHHHHHHGMPEEQMSHGSAPFHPLRFPSNASTPQQAGNAAPPPHHHHHHHHHAVHAHPPHHHHHNVRPPPIPSTRKPQTTVSNQELLTSVSSLPRKHLGSQVYSTKLSLPPRESTPLDFKYHFKSSVKPIPRFEDKANCTFTVRVPRAYLGASNVVEEDGDTVAGGLEEICKTRAVWGSDVYSDDSDPIAAAVHSGWIRGDFGEHNEDLRELFKESQAEDGSETPELGKLYTEKPARPLRAPSKADLHITLLILPALTYYTASTQNFLRSREWGSDHDGVSYMIHSIEFVEESASNRFVERSAAAKHQRIKDDLARRKEAAESLLGLLQGSRGNMTPASSNVSVGA</sequence>
<gene>
    <name evidence="2" type="ORF">AWRI4233_LOCUS3679</name>
</gene>
<feature type="compositionally biased region" description="Basic and acidic residues" evidence="1">
    <location>
        <begin position="526"/>
        <end position="547"/>
    </location>
</feature>
<feature type="non-terminal residue" evidence="2">
    <location>
        <position position="927"/>
    </location>
</feature>
<feature type="compositionally biased region" description="Polar residues" evidence="1">
    <location>
        <begin position="548"/>
        <end position="557"/>
    </location>
</feature>
<feature type="compositionally biased region" description="Low complexity" evidence="1">
    <location>
        <begin position="14"/>
        <end position="37"/>
    </location>
</feature>
<keyword evidence="3" id="KW-1185">Reference proteome</keyword>
<dbReference type="Proteomes" id="UP000714618">
    <property type="component" value="Unassembled WGS sequence"/>
</dbReference>
<dbReference type="InterPro" id="IPR036609">
    <property type="entry name" value="LCCL_sf"/>
</dbReference>
<feature type="compositionally biased region" description="Polar residues" evidence="1">
    <location>
        <begin position="211"/>
        <end position="244"/>
    </location>
</feature>
<feature type="compositionally biased region" description="Basic residues" evidence="1">
    <location>
        <begin position="624"/>
        <end position="647"/>
    </location>
</feature>
<evidence type="ECO:0000313" key="2">
    <source>
        <dbReference type="EMBL" id="CAD0092479.1"/>
    </source>
</evidence>
<organism evidence="2 3">
    <name type="scientific">Aureobasidium mustum</name>
    <dbReference type="NCBI Taxonomy" id="2773714"/>
    <lineage>
        <taxon>Eukaryota</taxon>
        <taxon>Fungi</taxon>
        <taxon>Dikarya</taxon>
        <taxon>Ascomycota</taxon>
        <taxon>Pezizomycotina</taxon>
        <taxon>Dothideomycetes</taxon>
        <taxon>Dothideomycetidae</taxon>
        <taxon>Dothideales</taxon>
        <taxon>Saccotheciaceae</taxon>
        <taxon>Aureobasidium</taxon>
    </lineage>
</organism>
<feature type="compositionally biased region" description="Pro residues" evidence="1">
    <location>
        <begin position="1"/>
        <end position="11"/>
    </location>
</feature>
<dbReference type="SUPFAM" id="SSF69848">
    <property type="entry name" value="LCCL domain"/>
    <property type="match status" value="1"/>
</dbReference>
<dbReference type="EMBL" id="CAIJEO010000005">
    <property type="protein sequence ID" value="CAD0092479.1"/>
    <property type="molecule type" value="Genomic_DNA"/>
</dbReference>
<feature type="compositionally biased region" description="Polar residues" evidence="1">
    <location>
        <begin position="189"/>
        <end position="201"/>
    </location>
</feature>
<dbReference type="Pfam" id="PF08642">
    <property type="entry name" value="Rxt3"/>
    <property type="match status" value="1"/>
</dbReference>
<feature type="compositionally biased region" description="Basic and acidic residues" evidence="1">
    <location>
        <begin position="386"/>
        <end position="407"/>
    </location>
</feature>
<proteinExistence type="predicted"/>
<dbReference type="InterPro" id="IPR013951">
    <property type="entry name" value="Rxt3"/>
</dbReference>
<protein>
    <recommendedName>
        <fullName evidence="4">Rxt3-domain-containing protein</fullName>
    </recommendedName>
</protein>
<evidence type="ECO:0008006" key="4">
    <source>
        <dbReference type="Google" id="ProtNLM"/>
    </source>
</evidence>
<feature type="compositionally biased region" description="Basic residues" evidence="1">
    <location>
        <begin position="571"/>
        <end position="588"/>
    </location>
</feature>
<dbReference type="AlphaFoldDB" id="A0A9N8PF28"/>
<feature type="region of interest" description="Disordered" evidence="1">
    <location>
        <begin position="797"/>
        <end position="816"/>
    </location>
</feature>
<feature type="compositionally biased region" description="Polar residues" evidence="1">
    <location>
        <begin position="609"/>
        <end position="618"/>
    </location>
</feature>
<name>A0A9N8PF28_9PEZI</name>
<feature type="compositionally biased region" description="Basic and acidic residues" evidence="1">
    <location>
        <begin position="282"/>
        <end position="299"/>
    </location>
</feature>
<accession>A0A9N8PF28</accession>